<dbReference type="Pfam" id="PF03466">
    <property type="entry name" value="LysR_substrate"/>
    <property type="match status" value="1"/>
</dbReference>
<dbReference type="Gene3D" id="3.40.190.290">
    <property type="match status" value="1"/>
</dbReference>
<evidence type="ECO:0000256" key="3">
    <source>
        <dbReference type="ARBA" id="ARBA00023125"/>
    </source>
</evidence>
<keyword evidence="3" id="KW-0238">DNA-binding</keyword>
<dbReference type="InterPro" id="IPR058163">
    <property type="entry name" value="LysR-type_TF_proteobact-type"/>
</dbReference>
<gene>
    <name evidence="6" type="ORF">XM53_19430</name>
</gene>
<protein>
    <recommendedName>
        <fullName evidence="5">HTH lysR-type domain-containing protein</fullName>
    </recommendedName>
</protein>
<dbReference type="RefSeq" id="WP_057796392.1">
    <property type="nucleotide sequence ID" value="NZ_LAXJ01000027.1"/>
</dbReference>
<comment type="caution">
    <text evidence="6">The sequence shown here is derived from an EMBL/GenBank/DDBJ whole genome shotgun (WGS) entry which is preliminary data.</text>
</comment>
<evidence type="ECO:0000256" key="4">
    <source>
        <dbReference type="ARBA" id="ARBA00023163"/>
    </source>
</evidence>
<dbReference type="InterPro" id="IPR036390">
    <property type="entry name" value="WH_DNA-bd_sf"/>
</dbReference>
<dbReference type="PANTHER" id="PTHR30537">
    <property type="entry name" value="HTH-TYPE TRANSCRIPTIONAL REGULATOR"/>
    <property type="match status" value="1"/>
</dbReference>
<proteinExistence type="inferred from homology"/>
<dbReference type="PROSITE" id="PS50931">
    <property type="entry name" value="HTH_LYSR"/>
    <property type="match status" value="1"/>
</dbReference>
<dbReference type="GO" id="GO:0043565">
    <property type="term" value="F:sequence-specific DNA binding"/>
    <property type="evidence" value="ECO:0007669"/>
    <property type="project" value="TreeGrafter"/>
</dbReference>
<dbReference type="SUPFAM" id="SSF46785">
    <property type="entry name" value="Winged helix' DNA-binding domain"/>
    <property type="match status" value="1"/>
</dbReference>
<evidence type="ECO:0000259" key="5">
    <source>
        <dbReference type="PROSITE" id="PS50931"/>
    </source>
</evidence>
<dbReference type="OrthoDB" id="9813056at2"/>
<organism evidence="6 7">
    <name type="scientific">Roseovarius atlanticus</name>
    <dbReference type="NCBI Taxonomy" id="1641875"/>
    <lineage>
        <taxon>Bacteria</taxon>
        <taxon>Pseudomonadati</taxon>
        <taxon>Pseudomonadota</taxon>
        <taxon>Alphaproteobacteria</taxon>
        <taxon>Rhodobacterales</taxon>
        <taxon>Roseobacteraceae</taxon>
        <taxon>Roseovarius</taxon>
    </lineage>
</organism>
<keyword evidence="7" id="KW-1185">Reference proteome</keyword>
<feature type="domain" description="HTH lysR-type" evidence="5">
    <location>
        <begin position="5"/>
        <end position="62"/>
    </location>
</feature>
<keyword evidence="4" id="KW-0804">Transcription</keyword>
<evidence type="ECO:0000256" key="2">
    <source>
        <dbReference type="ARBA" id="ARBA00023015"/>
    </source>
</evidence>
<name>A0A0T5NPC9_9RHOB</name>
<dbReference type="AlphaFoldDB" id="A0A0T5NPC9"/>
<dbReference type="Pfam" id="PF00126">
    <property type="entry name" value="HTH_1"/>
    <property type="match status" value="1"/>
</dbReference>
<reference evidence="6 7" key="1">
    <citation type="submission" date="2015-04" db="EMBL/GenBank/DDBJ databases">
        <title>The draft genome sequence of Roseovarius sp.R12b.</title>
        <authorList>
            <person name="Li G."/>
            <person name="Lai Q."/>
            <person name="Shao Z."/>
            <person name="Yan P."/>
        </authorList>
    </citation>
    <scope>NUCLEOTIDE SEQUENCE [LARGE SCALE GENOMIC DNA]</scope>
    <source>
        <strain evidence="6 7">R12B</strain>
    </source>
</reference>
<dbReference type="GO" id="GO:0003700">
    <property type="term" value="F:DNA-binding transcription factor activity"/>
    <property type="evidence" value="ECO:0007669"/>
    <property type="project" value="InterPro"/>
</dbReference>
<dbReference type="SUPFAM" id="SSF53850">
    <property type="entry name" value="Periplasmic binding protein-like II"/>
    <property type="match status" value="1"/>
</dbReference>
<dbReference type="FunFam" id="1.10.10.10:FF:000001">
    <property type="entry name" value="LysR family transcriptional regulator"/>
    <property type="match status" value="1"/>
</dbReference>
<evidence type="ECO:0000256" key="1">
    <source>
        <dbReference type="ARBA" id="ARBA00009437"/>
    </source>
</evidence>
<dbReference type="EMBL" id="LAXJ01000027">
    <property type="protein sequence ID" value="KRS10792.1"/>
    <property type="molecule type" value="Genomic_DNA"/>
</dbReference>
<dbReference type="Proteomes" id="UP000051295">
    <property type="component" value="Unassembled WGS sequence"/>
</dbReference>
<sequence length="301" mass="32379">MSKTPSLDDLARFRKVVDKGSFAAAARDLGIPKSTLSKAIARLEQDLGVRLLERTTRNMRPTETGRIVADHGKTMVDAFDAARRAASDTDGPSGRIRVGCPPGLLDDLLDDVVADFLIDFPKVRIELVAMAGPLDLVRDDVDITIRARSQVEAGASHVVRRLGVSRGILVAAPSLAGTGQLLTPRDLQTVPTLCLPGDSRVWELFDRVGTAHTVDVSPRLVTSDIATLRHAAIRGLGVALLPEHACMPDIAGGQLMRVLPDISTVEGTIYAVFSRDTARASALRAFIDHLARAFAIAPFRR</sequence>
<dbReference type="PATRIC" id="fig|1641875.4.peg.2426"/>
<keyword evidence="2" id="KW-0805">Transcription regulation</keyword>
<dbReference type="PRINTS" id="PR00039">
    <property type="entry name" value="HTHLYSR"/>
</dbReference>
<dbReference type="STRING" id="1641875.XM53_19430"/>
<evidence type="ECO:0000313" key="7">
    <source>
        <dbReference type="Proteomes" id="UP000051295"/>
    </source>
</evidence>
<dbReference type="Gene3D" id="1.10.10.10">
    <property type="entry name" value="Winged helix-like DNA-binding domain superfamily/Winged helix DNA-binding domain"/>
    <property type="match status" value="1"/>
</dbReference>
<evidence type="ECO:0000313" key="6">
    <source>
        <dbReference type="EMBL" id="KRS10792.1"/>
    </source>
</evidence>
<dbReference type="InterPro" id="IPR005119">
    <property type="entry name" value="LysR_subst-bd"/>
</dbReference>
<comment type="similarity">
    <text evidence="1">Belongs to the LysR transcriptional regulatory family.</text>
</comment>
<accession>A0A0T5NPC9</accession>
<dbReference type="PANTHER" id="PTHR30537:SF31">
    <property type="entry name" value="TRANSCRIPTIONAL REGULATOR, LYSR FAMILY"/>
    <property type="match status" value="1"/>
</dbReference>
<dbReference type="GO" id="GO:0006351">
    <property type="term" value="P:DNA-templated transcription"/>
    <property type="evidence" value="ECO:0007669"/>
    <property type="project" value="TreeGrafter"/>
</dbReference>
<dbReference type="InterPro" id="IPR036388">
    <property type="entry name" value="WH-like_DNA-bd_sf"/>
</dbReference>
<dbReference type="InterPro" id="IPR000847">
    <property type="entry name" value="LysR_HTH_N"/>
</dbReference>